<name>I6XLH3_9CAUD</name>
<gene>
    <name evidence="1" type="ORF">CC2_102</name>
</gene>
<dbReference type="Proteomes" id="UP000009016">
    <property type="component" value="Segment"/>
</dbReference>
<sequence length="304" mass="34235">MLKTKDLFATLTRFDEQMAQSRNQKVELTKDQEFELSKQSKLPVSMRVGAFKVQSSVHAQARAHQRAAAKTAEEWKDFARKMVKHVEANKIKSGTYMFHSQSENRSVVGSVKGREINIVTVFPKGTGGKISHKQTAAGQKSAMMESMVEYLMIQDEFVGMLNEAKELLEHDIDSVIIFDIEEELMEAMTINESLGIIEYSDTPAKERETGSIAQFGHLLMPNNKTFALMIPDSHDTKYFGKGVVRVDMSGGGRFGDQKTFVVKLDLKKGTVAFPDNDSDDDKDFEKPTKFKKVIVYDRVAANKF</sequence>
<dbReference type="RefSeq" id="YP_007010128.1">
    <property type="nucleotide sequence ID" value="NC_019538.1"/>
</dbReference>
<dbReference type="EMBL" id="JX123262">
    <property type="protein sequence ID" value="AFN39344.1"/>
    <property type="molecule type" value="Genomic_DNA"/>
</dbReference>
<dbReference type="OrthoDB" id="12158at10239"/>
<dbReference type="GeneID" id="14016395"/>
<accession>I6XLH3</accession>
<dbReference type="KEGG" id="vg:14016395"/>
<organism evidence="1 2">
    <name type="scientific">Aeromonas phage CC2</name>
    <dbReference type="NCBI Taxonomy" id="1204516"/>
    <lineage>
        <taxon>Viruses</taxon>
        <taxon>Duplodnaviria</taxon>
        <taxon>Heunggongvirae</taxon>
        <taxon>Uroviricota</taxon>
        <taxon>Caudoviricetes</taxon>
        <taxon>Pantevenvirales</taxon>
        <taxon>Straboviridae</taxon>
        <taxon>Emmerichvirinae</taxon>
        <taxon>Ceceduovirus</taxon>
        <taxon>Ceceduovirus cc2</taxon>
    </lineage>
</organism>
<reference evidence="1 2" key="1">
    <citation type="journal article" date="2012" name="J. Virol.">
        <title>Complete Genome Sequence of Aeromonas hydrophila Phage CC2.</title>
        <authorList>
            <person name="Shen C.J."/>
            <person name="Liu Y.J."/>
            <person name="Lu C.P."/>
        </authorList>
    </citation>
    <scope>NUCLEOTIDE SEQUENCE [LARGE SCALE GENOMIC DNA]</scope>
</reference>
<evidence type="ECO:0000313" key="2">
    <source>
        <dbReference type="Proteomes" id="UP000009016"/>
    </source>
</evidence>
<keyword evidence="2" id="KW-1185">Reference proteome</keyword>
<evidence type="ECO:0000313" key="1">
    <source>
        <dbReference type="EMBL" id="AFN39344.1"/>
    </source>
</evidence>
<protein>
    <submittedName>
        <fullName evidence="1">Uncharacterized protein</fullName>
    </submittedName>
</protein>
<proteinExistence type="predicted"/>